<dbReference type="PROSITE" id="PS00086">
    <property type="entry name" value="CYTOCHROME_P450"/>
    <property type="match status" value="1"/>
</dbReference>
<dbReference type="EMBL" id="JADFTS010000009">
    <property type="protein sequence ID" value="KAF9587811.1"/>
    <property type="molecule type" value="Genomic_DNA"/>
</dbReference>
<keyword evidence="5" id="KW-1133">Transmembrane helix</keyword>
<dbReference type="SUPFAM" id="SSF48264">
    <property type="entry name" value="Cytochrome P450"/>
    <property type="match status" value="1"/>
</dbReference>
<sequence>MEVAFFFTAILLPLPVVLFLLIKTTRRHSSNRLPPGSLGIPIVGHSIAFIRARKANRFEKWIEDRANKYGPVSKLTLFGTPTVFIHGQAANKFVFNSYDTLNTQQPQAMSKILGETMMLGLGGEDHTRVKGAIMTFLKPEALKQYVGKIDGEVREHLGLHWQGKPEVTSLWSVPVNLPFTRFNRGLRASSRTENMLKEIISEKRLALEKQQVSPSHDLITSLISARGIDNASLLSEKEIVDNVRFVMLAGYDTAAVLITLFIRFLASDPVVHAAILREQEEIAKSKASGDFITWEDINKMKYTWSVAMEILRIYPPVIGVFRRTLKDIEYEGYLIPKGWQVFITASMTHMNKEIFPEPSKVVPKRFENQALVPPYCFMPFGGGSRMCPGNEFAKITTLVVMHHLVTRFTWKLCFKDEKISRNPMPLPIFDLPIRIEPRKVM</sequence>
<feature type="transmembrane region" description="Helical" evidence="5">
    <location>
        <begin position="6"/>
        <end position="22"/>
    </location>
</feature>
<dbReference type="InterPro" id="IPR002401">
    <property type="entry name" value="Cyt_P450_E_grp-I"/>
</dbReference>
<gene>
    <name evidence="6" type="ORF">IFM89_005686</name>
</gene>
<accession>A0A835GVY2</accession>
<dbReference type="InterPro" id="IPR036396">
    <property type="entry name" value="Cyt_P450_sf"/>
</dbReference>
<keyword evidence="1 3" id="KW-0479">Metal-binding</keyword>
<dbReference type="Gene3D" id="1.10.630.10">
    <property type="entry name" value="Cytochrome P450"/>
    <property type="match status" value="1"/>
</dbReference>
<evidence type="ECO:0000256" key="5">
    <source>
        <dbReference type="SAM" id="Phobius"/>
    </source>
</evidence>
<keyword evidence="4" id="KW-0503">Monooxygenase</keyword>
<feature type="binding site" description="axial binding residue" evidence="3">
    <location>
        <position position="387"/>
    </location>
    <ligand>
        <name>heme</name>
        <dbReference type="ChEBI" id="CHEBI:30413"/>
    </ligand>
    <ligandPart>
        <name>Fe</name>
        <dbReference type="ChEBI" id="CHEBI:18248"/>
    </ligandPart>
</feature>
<dbReference type="GO" id="GO:0016125">
    <property type="term" value="P:sterol metabolic process"/>
    <property type="evidence" value="ECO:0007669"/>
    <property type="project" value="TreeGrafter"/>
</dbReference>
<keyword evidence="5" id="KW-0472">Membrane</keyword>
<dbReference type="Pfam" id="PF00067">
    <property type="entry name" value="p450"/>
    <property type="match status" value="1"/>
</dbReference>
<keyword evidence="2 3" id="KW-0408">Iron</keyword>
<dbReference type="InterPro" id="IPR017972">
    <property type="entry name" value="Cyt_P450_CS"/>
</dbReference>
<dbReference type="PANTHER" id="PTHR24286">
    <property type="entry name" value="CYTOCHROME P450 26"/>
    <property type="match status" value="1"/>
</dbReference>
<dbReference type="PANTHER" id="PTHR24286:SF217">
    <property type="entry name" value="OS07G0520300 PROTEIN"/>
    <property type="match status" value="1"/>
</dbReference>
<dbReference type="CDD" id="cd11043">
    <property type="entry name" value="CYP90-like"/>
    <property type="match status" value="1"/>
</dbReference>
<dbReference type="PRINTS" id="PR00463">
    <property type="entry name" value="EP450I"/>
</dbReference>
<comment type="caution">
    <text evidence="6">The sequence shown here is derived from an EMBL/GenBank/DDBJ whole genome shotgun (WGS) entry which is preliminary data.</text>
</comment>
<evidence type="ECO:0000256" key="4">
    <source>
        <dbReference type="RuleBase" id="RU000461"/>
    </source>
</evidence>
<dbReference type="GO" id="GO:0016705">
    <property type="term" value="F:oxidoreductase activity, acting on paired donors, with incorporation or reduction of molecular oxygen"/>
    <property type="evidence" value="ECO:0007669"/>
    <property type="project" value="InterPro"/>
</dbReference>
<dbReference type="PRINTS" id="PR00385">
    <property type="entry name" value="P450"/>
</dbReference>
<keyword evidence="7" id="KW-1185">Reference proteome</keyword>
<protein>
    <recommendedName>
        <fullName evidence="8">Cytochrome P450</fullName>
    </recommendedName>
</protein>
<evidence type="ECO:0008006" key="8">
    <source>
        <dbReference type="Google" id="ProtNLM"/>
    </source>
</evidence>
<dbReference type="InterPro" id="IPR001128">
    <property type="entry name" value="Cyt_P450"/>
</dbReference>
<dbReference type="AlphaFoldDB" id="A0A835GVY2"/>
<comment type="similarity">
    <text evidence="4">Belongs to the cytochrome P450 family.</text>
</comment>
<evidence type="ECO:0000313" key="6">
    <source>
        <dbReference type="EMBL" id="KAF9587811.1"/>
    </source>
</evidence>
<evidence type="ECO:0000256" key="3">
    <source>
        <dbReference type="PIRSR" id="PIRSR602401-1"/>
    </source>
</evidence>
<dbReference type="OrthoDB" id="3945418at2759"/>
<proteinExistence type="inferred from homology"/>
<keyword evidence="5" id="KW-0812">Transmembrane</keyword>
<evidence type="ECO:0000313" key="7">
    <source>
        <dbReference type="Proteomes" id="UP000631114"/>
    </source>
</evidence>
<organism evidence="6 7">
    <name type="scientific">Coptis chinensis</name>
    <dbReference type="NCBI Taxonomy" id="261450"/>
    <lineage>
        <taxon>Eukaryota</taxon>
        <taxon>Viridiplantae</taxon>
        <taxon>Streptophyta</taxon>
        <taxon>Embryophyta</taxon>
        <taxon>Tracheophyta</taxon>
        <taxon>Spermatophyta</taxon>
        <taxon>Magnoliopsida</taxon>
        <taxon>Ranunculales</taxon>
        <taxon>Ranunculaceae</taxon>
        <taxon>Coptidoideae</taxon>
        <taxon>Coptis</taxon>
    </lineage>
</organism>
<keyword evidence="3 4" id="KW-0349">Heme</keyword>
<comment type="cofactor">
    <cofactor evidence="3">
        <name>heme</name>
        <dbReference type="ChEBI" id="CHEBI:30413"/>
    </cofactor>
</comment>
<dbReference type="GO" id="GO:0044550">
    <property type="term" value="P:secondary metabolite biosynthetic process"/>
    <property type="evidence" value="ECO:0007669"/>
    <property type="project" value="UniProtKB-ARBA"/>
</dbReference>
<feature type="transmembrane region" description="Helical" evidence="5">
    <location>
        <begin position="245"/>
        <end position="266"/>
    </location>
</feature>
<dbReference type="GO" id="GO:0004497">
    <property type="term" value="F:monooxygenase activity"/>
    <property type="evidence" value="ECO:0007669"/>
    <property type="project" value="UniProtKB-KW"/>
</dbReference>
<reference evidence="6 7" key="1">
    <citation type="submission" date="2020-10" db="EMBL/GenBank/DDBJ databases">
        <title>The Coptis chinensis genome and diversification of protoberbering-type alkaloids.</title>
        <authorList>
            <person name="Wang B."/>
            <person name="Shu S."/>
            <person name="Song C."/>
            <person name="Liu Y."/>
        </authorList>
    </citation>
    <scope>NUCLEOTIDE SEQUENCE [LARGE SCALE GENOMIC DNA]</scope>
    <source>
        <strain evidence="6">HL-2020</strain>
        <tissue evidence="6">Leaf</tissue>
    </source>
</reference>
<dbReference type="GO" id="GO:0005506">
    <property type="term" value="F:iron ion binding"/>
    <property type="evidence" value="ECO:0007669"/>
    <property type="project" value="InterPro"/>
</dbReference>
<keyword evidence="4" id="KW-0560">Oxidoreductase</keyword>
<dbReference type="Proteomes" id="UP000631114">
    <property type="component" value="Unassembled WGS sequence"/>
</dbReference>
<dbReference type="GO" id="GO:0020037">
    <property type="term" value="F:heme binding"/>
    <property type="evidence" value="ECO:0007669"/>
    <property type="project" value="InterPro"/>
</dbReference>
<name>A0A835GVY2_9MAGN</name>
<evidence type="ECO:0000256" key="1">
    <source>
        <dbReference type="ARBA" id="ARBA00022723"/>
    </source>
</evidence>
<evidence type="ECO:0000256" key="2">
    <source>
        <dbReference type="ARBA" id="ARBA00023004"/>
    </source>
</evidence>